<protein>
    <recommendedName>
        <fullName evidence="2">Variable lymphocyte receptor A cassette</fullName>
    </recommendedName>
</protein>
<evidence type="ECO:0000313" key="1">
    <source>
        <dbReference type="Ensembl" id="ENSPMAP00000010930.1"/>
    </source>
</evidence>
<dbReference type="Ensembl" id="ENSPMAT00000010976.1">
    <property type="protein sequence ID" value="ENSPMAP00000010930.1"/>
    <property type="gene ID" value="ENSPMAG00000009948.1"/>
</dbReference>
<proteinExistence type="predicted"/>
<dbReference type="InterPro" id="IPR001611">
    <property type="entry name" value="Leu-rich_rpt"/>
</dbReference>
<evidence type="ECO:0008006" key="2">
    <source>
        <dbReference type="Google" id="ProtNLM"/>
    </source>
</evidence>
<dbReference type="InterPro" id="IPR032675">
    <property type="entry name" value="LRR_dom_sf"/>
</dbReference>
<reference evidence="1" key="2">
    <citation type="submission" date="2025-09" db="UniProtKB">
        <authorList>
            <consortium name="Ensembl"/>
        </authorList>
    </citation>
    <scope>IDENTIFICATION</scope>
</reference>
<organism evidence="1">
    <name type="scientific">Petromyzon marinus</name>
    <name type="common">Sea lamprey</name>
    <dbReference type="NCBI Taxonomy" id="7757"/>
    <lineage>
        <taxon>Eukaryota</taxon>
        <taxon>Metazoa</taxon>
        <taxon>Chordata</taxon>
        <taxon>Craniata</taxon>
        <taxon>Vertebrata</taxon>
        <taxon>Cyclostomata</taxon>
        <taxon>Hyperoartia</taxon>
        <taxon>Petromyzontiformes</taxon>
        <taxon>Petromyzontidae</taxon>
        <taxon>Petromyzon</taxon>
    </lineage>
</organism>
<name>S4S0D9_PETMA</name>
<accession>S4S0D9</accession>
<reference evidence="1" key="1">
    <citation type="submission" date="2025-08" db="UniProtKB">
        <authorList>
            <consortium name="Ensembl"/>
        </authorList>
    </citation>
    <scope>IDENTIFICATION</scope>
</reference>
<dbReference type="HOGENOM" id="CLU_000288_148_4_1"/>
<dbReference type="Gene3D" id="3.80.10.10">
    <property type="entry name" value="Ribonuclease Inhibitor"/>
    <property type="match status" value="1"/>
</dbReference>
<sequence>MAQNQLTSLPPGVFDRLTKLTLLNLQLNQLQNSL</sequence>
<dbReference type="Pfam" id="PF13855">
    <property type="entry name" value="LRR_8"/>
    <property type="match status" value="1"/>
</dbReference>
<dbReference type="SUPFAM" id="SSF52058">
    <property type="entry name" value="L domain-like"/>
    <property type="match status" value="1"/>
</dbReference>
<dbReference type="AlphaFoldDB" id="S4S0D9"/>